<dbReference type="RefSeq" id="WP_106598292.1">
    <property type="nucleotide sequence ID" value="NZ_PYAS01000014.1"/>
</dbReference>
<keyword evidence="2" id="KW-1185">Reference proteome</keyword>
<dbReference type="InterPro" id="IPR034660">
    <property type="entry name" value="DinB/YfiT-like"/>
</dbReference>
<dbReference type="AlphaFoldDB" id="A0A2P8FRG7"/>
<protein>
    <submittedName>
        <fullName evidence="1">Uncharacterized protein DUF1572</fullName>
    </submittedName>
</protein>
<dbReference type="InterPro" id="IPR011466">
    <property type="entry name" value="DUF1572"/>
</dbReference>
<evidence type="ECO:0000313" key="1">
    <source>
        <dbReference type="EMBL" id="PSL24316.1"/>
    </source>
</evidence>
<reference evidence="1 2" key="1">
    <citation type="submission" date="2018-03" db="EMBL/GenBank/DDBJ databases">
        <title>Genomic Encyclopedia of Archaeal and Bacterial Type Strains, Phase II (KMG-II): from individual species to whole genera.</title>
        <authorList>
            <person name="Goeker M."/>
        </authorList>
    </citation>
    <scope>NUCLEOTIDE SEQUENCE [LARGE SCALE GENOMIC DNA]</scope>
    <source>
        <strain evidence="1 2">DSM 29057</strain>
    </source>
</reference>
<sequence>MNSDIFATLFSRDLKKLRKEIEQYHSETALWVKLPGTINPGGNLCQHLIGNLRTYVGLTLGGYAYVRDREAEFNQKTFTQKQMLTELDELHEIVMNTLATLDEQRMEEEYPHDVVNLFPEQTVRLVLTHLLAHLSWHLGHINYHRRWITQVQAAQQ</sequence>
<dbReference type="EMBL" id="PYAS01000014">
    <property type="protein sequence ID" value="PSL24316.1"/>
    <property type="molecule type" value="Genomic_DNA"/>
</dbReference>
<dbReference type="Gene3D" id="1.20.120.450">
    <property type="entry name" value="dinb family like domain"/>
    <property type="match status" value="1"/>
</dbReference>
<gene>
    <name evidence="1" type="ORF">CLV60_114143</name>
</gene>
<dbReference type="Proteomes" id="UP000241964">
    <property type="component" value="Unassembled WGS sequence"/>
</dbReference>
<comment type="caution">
    <text evidence="1">The sequence shown here is derived from an EMBL/GenBank/DDBJ whole genome shotgun (WGS) entry which is preliminary data.</text>
</comment>
<accession>A0A2P8FRG7</accession>
<proteinExistence type="predicted"/>
<name>A0A2P8FRG7_9BACT</name>
<dbReference type="Pfam" id="PF07609">
    <property type="entry name" value="DUF1572"/>
    <property type="match status" value="1"/>
</dbReference>
<dbReference type="OrthoDB" id="893570at2"/>
<organism evidence="1 2">
    <name type="scientific">Dyadobacter jiangsuensis</name>
    <dbReference type="NCBI Taxonomy" id="1591085"/>
    <lineage>
        <taxon>Bacteria</taxon>
        <taxon>Pseudomonadati</taxon>
        <taxon>Bacteroidota</taxon>
        <taxon>Cytophagia</taxon>
        <taxon>Cytophagales</taxon>
        <taxon>Spirosomataceae</taxon>
        <taxon>Dyadobacter</taxon>
    </lineage>
</organism>
<evidence type="ECO:0000313" key="2">
    <source>
        <dbReference type="Proteomes" id="UP000241964"/>
    </source>
</evidence>
<dbReference type="SUPFAM" id="SSF109854">
    <property type="entry name" value="DinB/YfiT-like putative metalloenzymes"/>
    <property type="match status" value="1"/>
</dbReference>